<dbReference type="InterPro" id="IPR029052">
    <property type="entry name" value="Metallo-depent_PP-like"/>
</dbReference>
<feature type="domain" description="PhoD-like phosphatase metallophosphatase" evidence="1">
    <location>
        <begin position="360"/>
        <end position="470"/>
    </location>
</feature>
<dbReference type="AlphaFoldDB" id="A0A150NZT1"/>
<dbReference type="Gene3D" id="3.60.21.70">
    <property type="entry name" value="PhoD-like phosphatase"/>
    <property type="match status" value="1"/>
</dbReference>
<dbReference type="InterPro" id="IPR056702">
    <property type="entry name" value="DUF7800"/>
</dbReference>
<dbReference type="SUPFAM" id="SSF56300">
    <property type="entry name" value="Metallo-dependent phosphatases"/>
    <property type="match status" value="1"/>
</dbReference>
<dbReference type="Pfam" id="PF25077">
    <property type="entry name" value="DUF7800"/>
    <property type="match status" value="1"/>
</dbReference>
<name>A0A150NZT1_SORCE</name>
<accession>A0A150NZT1</accession>
<dbReference type="PANTHER" id="PTHR33987">
    <property type="entry name" value="CALCINEURIN-LIKE METALLO-PHOSPHOESTERASE SUPERFAMILY PROTEIN"/>
    <property type="match status" value="1"/>
</dbReference>
<evidence type="ECO:0000259" key="2">
    <source>
        <dbReference type="Pfam" id="PF25077"/>
    </source>
</evidence>
<feature type="domain" description="DUF7800" evidence="2">
    <location>
        <begin position="126"/>
        <end position="197"/>
    </location>
</feature>
<dbReference type="EMBL" id="JELX01004462">
    <property type="protein sequence ID" value="KYF47843.1"/>
    <property type="molecule type" value="Genomic_DNA"/>
</dbReference>
<dbReference type="PANTHER" id="PTHR33987:SF1">
    <property type="entry name" value="CALCINEURIN-LIKE METALLO-PHOSPHOESTERASE SUPERFAMILY PROTEIN"/>
    <property type="match status" value="1"/>
</dbReference>
<organism evidence="3 4">
    <name type="scientific">Sorangium cellulosum</name>
    <name type="common">Polyangium cellulosum</name>
    <dbReference type="NCBI Taxonomy" id="56"/>
    <lineage>
        <taxon>Bacteria</taxon>
        <taxon>Pseudomonadati</taxon>
        <taxon>Myxococcota</taxon>
        <taxon>Polyangia</taxon>
        <taxon>Polyangiales</taxon>
        <taxon>Polyangiaceae</taxon>
        <taxon>Sorangium</taxon>
    </lineage>
</organism>
<gene>
    <name evidence="3" type="ORF">BE04_35260</name>
</gene>
<sequence>MAELFPGRGAERRVPRFAGIWTTTFGTLTMTQSGSAVRGTYTHKGGRVEGELADGVARGRWFEPEHGKEGSFELTIDDGDNTFGGSWKYAGSAGWDGPWNGVRLELPSEAEGGNPGGWNSHPGGPLLAGPMVGEVSETEARIWIQARDTSPLSISLSSDDGEEIGAALSPERAEWLCAAFHVTGLRPGQRYRYEISSENGVTDRHELRTAPEAGARRLKIAYGSCFWDYSNARLTTFDAIAREGADVFLMIGDTSYCGELDARSEHTLMLTHLRNRNSDAIRRLLAGVPVLGVWDDHDFGPNDADGRYEGKGTSLRAFQRCWAQARFGLPDVPGVFSSVRMGPAEIFLPDSRYHKRVCGAEILGRAQLDWLLTGLGESAAPVKIIASPTQVLPEHPVKNGWDSFRTDAPGELEEILSFIESNDIQGVVFVSGDLHMANLIHVPGRDIGGRAGPEFWELTSSPLANAPWNEPQVGRGIDRYLISEVFDRTNYGVVDIDLDRSGEEIALILKGEHGETLLRQPVALADLRVR</sequence>
<reference evidence="3 4" key="1">
    <citation type="submission" date="2014-02" db="EMBL/GenBank/DDBJ databases">
        <title>The small core and large imbalanced accessory genome model reveals a collaborative survival strategy of Sorangium cellulosum strains in nature.</title>
        <authorList>
            <person name="Han K."/>
            <person name="Peng R."/>
            <person name="Blom J."/>
            <person name="Li Y.-Z."/>
        </authorList>
    </citation>
    <scope>NUCLEOTIDE SEQUENCE [LARGE SCALE GENOMIC DNA]</scope>
    <source>
        <strain evidence="3 4">So0157-18</strain>
    </source>
</reference>
<dbReference type="Proteomes" id="UP000075604">
    <property type="component" value="Unassembled WGS sequence"/>
</dbReference>
<dbReference type="InterPro" id="IPR018946">
    <property type="entry name" value="PhoD-like_MPP"/>
</dbReference>
<evidence type="ECO:0000313" key="4">
    <source>
        <dbReference type="Proteomes" id="UP000075604"/>
    </source>
</evidence>
<evidence type="ECO:0000259" key="1">
    <source>
        <dbReference type="Pfam" id="PF09423"/>
    </source>
</evidence>
<dbReference type="Pfam" id="PF09423">
    <property type="entry name" value="PhoD"/>
    <property type="match status" value="1"/>
</dbReference>
<dbReference type="InterPro" id="IPR038607">
    <property type="entry name" value="PhoD-like_sf"/>
</dbReference>
<comment type="caution">
    <text evidence="3">The sequence shown here is derived from an EMBL/GenBank/DDBJ whole genome shotgun (WGS) entry which is preliminary data.</text>
</comment>
<proteinExistence type="predicted"/>
<dbReference type="CDD" id="cd07389">
    <property type="entry name" value="MPP_PhoD"/>
    <property type="match status" value="1"/>
</dbReference>
<evidence type="ECO:0000313" key="3">
    <source>
        <dbReference type="EMBL" id="KYF47843.1"/>
    </source>
</evidence>
<protein>
    <submittedName>
        <fullName evidence="3">Uncharacterized protein</fullName>
    </submittedName>
</protein>